<keyword evidence="7 12" id="KW-0479">Metal-binding</keyword>
<evidence type="ECO:0000256" key="15">
    <source>
        <dbReference type="PIRSR" id="PIRSR006769-3"/>
    </source>
</evidence>
<dbReference type="InterPro" id="IPR002734">
    <property type="entry name" value="RibDG_C"/>
</dbReference>
<comment type="pathway">
    <text evidence="3 12">Cofactor biosynthesis; riboflavin biosynthesis; 5-amino-6-(D-ribitylamino)uracil from GTP: step 3/4.</text>
</comment>
<dbReference type="InterPro" id="IPR024072">
    <property type="entry name" value="DHFR-like_dom_sf"/>
</dbReference>
<comment type="caution">
    <text evidence="17">The sequence shown here is derived from an EMBL/GenBank/DDBJ whole genome shotgun (WGS) entry which is preliminary data.</text>
</comment>
<evidence type="ECO:0000256" key="7">
    <source>
        <dbReference type="ARBA" id="ARBA00022723"/>
    </source>
</evidence>
<dbReference type="Pfam" id="PF00383">
    <property type="entry name" value="dCMP_cyt_deam_1"/>
    <property type="match status" value="1"/>
</dbReference>
<feature type="binding site" evidence="14">
    <location>
        <position position="213"/>
    </location>
    <ligand>
        <name>substrate</name>
    </ligand>
</feature>
<dbReference type="RefSeq" id="WP_182201852.1">
    <property type="nucleotide sequence ID" value="NZ_JACGLT010000001.1"/>
</dbReference>
<dbReference type="Proteomes" id="UP000541857">
    <property type="component" value="Unassembled WGS sequence"/>
</dbReference>
<evidence type="ECO:0000256" key="13">
    <source>
        <dbReference type="PIRSR" id="PIRSR006769-1"/>
    </source>
</evidence>
<dbReference type="GO" id="GO:0009231">
    <property type="term" value="P:riboflavin biosynthetic process"/>
    <property type="evidence" value="ECO:0007669"/>
    <property type="project" value="UniProtKB-UniPathway"/>
</dbReference>
<dbReference type="PROSITE" id="PS00903">
    <property type="entry name" value="CYT_DCMP_DEAMINASES_1"/>
    <property type="match status" value="1"/>
</dbReference>
<evidence type="ECO:0000256" key="9">
    <source>
        <dbReference type="ARBA" id="ARBA00022857"/>
    </source>
</evidence>
<keyword evidence="12 17" id="KW-0378">Hydrolase</keyword>
<dbReference type="EC" id="3.5.4.26" evidence="12"/>
<protein>
    <recommendedName>
        <fullName evidence="12">Riboflavin biosynthesis protein RibD</fullName>
    </recommendedName>
    <domain>
        <recommendedName>
            <fullName evidence="12">Diaminohydroxyphosphoribosylaminopyrimidine deaminase</fullName>
            <shortName evidence="12">DRAP deaminase</shortName>
            <ecNumber evidence="12">3.5.4.26</ecNumber>
        </recommendedName>
        <alternativeName>
            <fullName evidence="12">Riboflavin-specific deaminase</fullName>
        </alternativeName>
    </domain>
    <domain>
        <recommendedName>
            <fullName evidence="12">5-amino-6-(5-phosphoribosylamino)uracil reductase</fullName>
            <ecNumber evidence="12">1.1.1.193</ecNumber>
        </recommendedName>
        <alternativeName>
            <fullName evidence="12">HTP reductase</fullName>
        </alternativeName>
    </domain>
</protein>
<feature type="binding site" evidence="15">
    <location>
        <position position="87"/>
    </location>
    <ligand>
        <name>Zn(2+)</name>
        <dbReference type="ChEBI" id="CHEBI:29105"/>
        <note>catalytic</note>
    </ligand>
</feature>
<dbReference type="CDD" id="cd01284">
    <property type="entry name" value="Riboflavin_deaminase-reductase"/>
    <property type="match status" value="1"/>
</dbReference>
<feature type="domain" description="CMP/dCMP-type deaminase" evidence="16">
    <location>
        <begin position="2"/>
        <end position="126"/>
    </location>
</feature>
<evidence type="ECO:0000256" key="4">
    <source>
        <dbReference type="ARBA" id="ARBA00005259"/>
    </source>
</evidence>
<dbReference type="GO" id="GO:0008835">
    <property type="term" value="F:diaminohydroxyphosphoribosylaminopyrimidine deaminase activity"/>
    <property type="evidence" value="ECO:0007669"/>
    <property type="project" value="UniProtKB-EC"/>
</dbReference>
<dbReference type="PANTHER" id="PTHR38011:SF7">
    <property type="entry name" value="2,5-DIAMINO-6-RIBOSYLAMINO-4(3H)-PYRIMIDINONE 5'-PHOSPHATE REDUCTASE"/>
    <property type="match status" value="1"/>
</dbReference>
<dbReference type="UniPathway" id="UPA00275">
    <property type="reaction ID" value="UER00401"/>
</dbReference>
<accession>A0A7W2M1V3</accession>
<feature type="binding site" evidence="14">
    <location>
        <position position="210"/>
    </location>
    <ligand>
        <name>substrate</name>
    </ligand>
</feature>
<dbReference type="InterPro" id="IPR016193">
    <property type="entry name" value="Cytidine_deaminase-like"/>
</dbReference>
<dbReference type="AlphaFoldDB" id="A0A7W2M1V3"/>
<dbReference type="SUPFAM" id="SSF53597">
    <property type="entry name" value="Dihydrofolate reductase-like"/>
    <property type="match status" value="1"/>
</dbReference>
<evidence type="ECO:0000256" key="8">
    <source>
        <dbReference type="ARBA" id="ARBA00022833"/>
    </source>
</evidence>
<evidence type="ECO:0000256" key="3">
    <source>
        <dbReference type="ARBA" id="ARBA00004910"/>
    </source>
</evidence>
<reference evidence="17 18" key="1">
    <citation type="submission" date="2020-07" db="EMBL/GenBank/DDBJ databases">
        <title>Bacterium isolated from marine sediment.</title>
        <authorList>
            <person name="Shang D."/>
        </authorList>
    </citation>
    <scope>NUCLEOTIDE SEQUENCE [LARGE SCALE GENOMIC DNA]</scope>
    <source>
        <strain evidence="17 18">F6074</strain>
    </source>
</reference>
<dbReference type="PIRSF" id="PIRSF006769">
    <property type="entry name" value="RibD"/>
    <property type="match status" value="1"/>
</dbReference>
<evidence type="ECO:0000256" key="6">
    <source>
        <dbReference type="ARBA" id="ARBA00022619"/>
    </source>
</evidence>
<proteinExistence type="inferred from homology"/>
<feature type="binding site" evidence="14">
    <location>
        <position position="301"/>
    </location>
    <ligand>
        <name>substrate</name>
    </ligand>
</feature>
<evidence type="ECO:0000313" key="17">
    <source>
        <dbReference type="EMBL" id="MBA6151126.1"/>
    </source>
</evidence>
<gene>
    <name evidence="17" type="primary">ribD</name>
    <name evidence="17" type="ORF">H3Z82_00135</name>
</gene>
<dbReference type="InterPro" id="IPR004794">
    <property type="entry name" value="Eubact_RibD"/>
</dbReference>
<name>A0A7W2M1V3_9FLAO</name>
<dbReference type="Pfam" id="PF01872">
    <property type="entry name" value="RibD_C"/>
    <property type="match status" value="1"/>
</dbReference>
<evidence type="ECO:0000256" key="2">
    <source>
        <dbReference type="ARBA" id="ARBA00004882"/>
    </source>
</evidence>
<keyword evidence="11" id="KW-0511">Multifunctional enzyme</keyword>
<comment type="catalytic activity">
    <reaction evidence="12">
        <text>2,5-diamino-6-hydroxy-4-(5-phosphoribosylamino)-pyrimidine + H2O + H(+) = 5-amino-6-(5-phospho-D-ribosylamino)uracil + NH4(+)</text>
        <dbReference type="Rhea" id="RHEA:21868"/>
        <dbReference type="ChEBI" id="CHEBI:15377"/>
        <dbReference type="ChEBI" id="CHEBI:15378"/>
        <dbReference type="ChEBI" id="CHEBI:28938"/>
        <dbReference type="ChEBI" id="CHEBI:58453"/>
        <dbReference type="ChEBI" id="CHEBI:58614"/>
        <dbReference type="EC" id="3.5.4.26"/>
    </reaction>
</comment>
<keyword evidence="10 12" id="KW-0560">Oxidoreductase</keyword>
<dbReference type="GO" id="GO:0008270">
    <property type="term" value="F:zinc ion binding"/>
    <property type="evidence" value="ECO:0007669"/>
    <property type="project" value="InterPro"/>
</dbReference>
<evidence type="ECO:0000313" key="18">
    <source>
        <dbReference type="Proteomes" id="UP000541857"/>
    </source>
</evidence>
<dbReference type="Gene3D" id="3.40.430.10">
    <property type="entry name" value="Dihydrofolate Reductase, subunit A"/>
    <property type="match status" value="1"/>
</dbReference>
<dbReference type="PANTHER" id="PTHR38011">
    <property type="entry name" value="DIHYDROFOLATE REDUCTASE FAMILY PROTEIN (AFU_ORTHOLOGUE AFUA_8G06820)"/>
    <property type="match status" value="1"/>
</dbReference>
<feature type="binding site" evidence="14">
    <location>
        <position position="202"/>
    </location>
    <ligand>
        <name>NADP(+)</name>
        <dbReference type="ChEBI" id="CHEBI:58349"/>
    </ligand>
</feature>
<comment type="pathway">
    <text evidence="2 12">Cofactor biosynthesis; riboflavin biosynthesis; 5-amino-6-(D-ribitylamino)uracil from GTP: step 2/4.</text>
</comment>
<evidence type="ECO:0000259" key="16">
    <source>
        <dbReference type="PROSITE" id="PS51747"/>
    </source>
</evidence>
<comment type="catalytic activity">
    <reaction evidence="12">
        <text>5-amino-6-(5-phospho-D-ribitylamino)uracil + NADP(+) = 5-amino-6-(5-phospho-D-ribosylamino)uracil + NADPH + H(+)</text>
        <dbReference type="Rhea" id="RHEA:17845"/>
        <dbReference type="ChEBI" id="CHEBI:15378"/>
        <dbReference type="ChEBI" id="CHEBI:57783"/>
        <dbReference type="ChEBI" id="CHEBI:58349"/>
        <dbReference type="ChEBI" id="CHEBI:58421"/>
        <dbReference type="ChEBI" id="CHEBI:58453"/>
        <dbReference type="EC" id="1.1.1.193"/>
    </reaction>
</comment>
<dbReference type="EC" id="1.1.1.193" evidence="12"/>
<keyword evidence="6 12" id="KW-0686">Riboflavin biosynthesis</keyword>
<evidence type="ECO:0000256" key="14">
    <source>
        <dbReference type="PIRSR" id="PIRSR006769-2"/>
    </source>
</evidence>
<dbReference type="EMBL" id="JACGLT010000001">
    <property type="protein sequence ID" value="MBA6151126.1"/>
    <property type="molecule type" value="Genomic_DNA"/>
</dbReference>
<keyword evidence="9 12" id="KW-0521">NADP</keyword>
<feature type="binding site" evidence="15">
    <location>
        <position position="51"/>
    </location>
    <ligand>
        <name>Zn(2+)</name>
        <dbReference type="ChEBI" id="CHEBI:29105"/>
        <note>catalytic</note>
    </ligand>
</feature>
<dbReference type="Gene3D" id="3.40.140.10">
    <property type="entry name" value="Cytidine Deaminase, domain 2"/>
    <property type="match status" value="1"/>
</dbReference>
<dbReference type="InterPro" id="IPR002125">
    <property type="entry name" value="CMP_dCMP_dom"/>
</dbReference>
<feature type="active site" description="Proton donor" evidence="13">
    <location>
        <position position="53"/>
    </location>
</feature>
<dbReference type="InterPro" id="IPR050765">
    <property type="entry name" value="Riboflavin_Biosynth_HTPR"/>
</dbReference>
<feature type="binding site" evidence="14">
    <location>
        <position position="157"/>
    </location>
    <ligand>
        <name>NADP(+)</name>
        <dbReference type="ChEBI" id="CHEBI:58349"/>
    </ligand>
</feature>
<sequence>MKIHEKYIKRCIQIGKNGLGNTAPNPMVGCVIVHDHKIIGEGFTSPYGGPHAEVNAINNVKKTHLLPESTLYVTLEPCSHYGKTPPCSDAIIKSKIPKIVIGTMDTHHAVAGKGIQKLKTFGCEVVVGVLEEEVKAHHKRFFTFHNKKRPYIILKWAETADGFIAPTTRDEQKPVWITNKLSRQLVHKWRAQEQAILVGTRTVIEDNPSLTTRDWYGKNPIRVVLNKNNRLPQEVAILDGKATTILISLANKTQNAETHDQMELTHQSAMTEFINWDLKDKIAHQICSTLYKHDINSVIIEGGRQTLQTFIDENLWDEARVFKGALNFSSGTKAPHFSGRLLSEEKIINDTLKFYNND</sequence>
<feature type="binding site" evidence="14">
    <location>
        <position position="176"/>
    </location>
    <ligand>
        <name>NADP(+)</name>
        <dbReference type="ChEBI" id="CHEBI:58349"/>
    </ligand>
</feature>
<keyword evidence="8 12" id="KW-0862">Zinc</keyword>
<organism evidence="17 18">
    <name type="scientific">Gelidibacter maritimus</name>
    <dbReference type="NCBI Taxonomy" id="2761487"/>
    <lineage>
        <taxon>Bacteria</taxon>
        <taxon>Pseudomonadati</taxon>
        <taxon>Bacteroidota</taxon>
        <taxon>Flavobacteriia</taxon>
        <taxon>Flavobacteriales</taxon>
        <taxon>Flavobacteriaceae</taxon>
        <taxon>Gelidibacter</taxon>
    </lineage>
</organism>
<evidence type="ECO:0000256" key="1">
    <source>
        <dbReference type="ARBA" id="ARBA00002151"/>
    </source>
</evidence>
<comment type="similarity">
    <text evidence="5 12">In the C-terminal section; belongs to the HTP reductase family.</text>
</comment>
<comment type="function">
    <text evidence="1 12">Converts 2,5-diamino-6-(ribosylamino)-4(3h)-pyrimidinone 5'-phosphate into 5-amino-6-(ribosylamino)-2,4(1h,3h)-pyrimidinedione 5'-phosphate.</text>
</comment>
<evidence type="ECO:0000256" key="12">
    <source>
        <dbReference type="PIRNR" id="PIRNR006769"/>
    </source>
</evidence>
<feature type="binding site" evidence="14">
    <location>
        <position position="206"/>
    </location>
    <ligand>
        <name>substrate</name>
    </ligand>
</feature>
<comment type="similarity">
    <text evidence="4 12">In the N-terminal section; belongs to the cytidine and deoxycytidylate deaminase family.</text>
</comment>
<feature type="binding site" evidence="15">
    <location>
        <position position="78"/>
    </location>
    <ligand>
        <name>Zn(2+)</name>
        <dbReference type="ChEBI" id="CHEBI:29105"/>
        <note>catalytic</note>
    </ligand>
</feature>
<keyword evidence="18" id="KW-1185">Reference proteome</keyword>
<dbReference type="GO" id="GO:0008703">
    <property type="term" value="F:5-amino-6-(5-phosphoribosylamino)uracil reductase activity"/>
    <property type="evidence" value="ECO:0007669"/>
    <property type="project" value="UniProtKB-EC"/>
</dbReference>
<evidence type="ECO:0000256" key="10">
    <source>
        <dbReference type="ARBA" id="ARBA00023002"/>
    </source>
</evidence>
<dbReference type="NCBIfam" id="TIGR00326">
    <property type="entry name" value="eubact_ribD"/>
    <property type="match status" value="1"/>
</dbReference>
<comment type="cofactor">
    <cofactor evidence="12 15">
        <name>Zn(2+)</name>
        <dbReference type="ChEBI" id="CHEBI:29105"/>
    </cofactor>
    <text evidence="12 15">Binds 1 zinc ion.</text>
</comment>
<evidence type="ECO:0000256" key="11">
    <source>
        <dbReference type="ARBA" id="ARBA00023268"/>
    </source>
</evidence>
<dbReference type="SUPFAM" id="SSF53927">
    <property type="entry name" value="Cytidine deaminase-like"/>
    <property type="match status" value="1"/>
</dbReference>
<evidence type="ECO:0000256" key="5">
    <source>
        <dbReference type="ARBA" id="ARBA00007417"/>
    </source>
</evidence>
<feature type="binding site" evidence="14">
    <location>
        <position position="190"/>
    </location>
    <ligand>
        <name>substrate</name>
    </ligand>
</feature>
<dbReference type="InterPro" id="IPR016192">
    <property type="entry name" value="APOBEC/CMP_deaminase_Zn-bd"/>
</dbReference>
<dbReference type="PROSITE" id="PS51747">
    <property type="entry name" value="CYT_DCMP_DEAMINASES_2"/>
    <property type="match status" value="1"/>
</dbReference>